<dbReference type="OrthoDB" id="544346at2759"/>
<comment type="caution">
    <text evidence="1">The sequence shown here is derived from an EMBL/GenBank/DDBJ whole genome shotgun (WGS) entry which is preliminary data.</text>
</comment>
<organism evidence="1 2">
    <name type="scientific">Vanilla planifolia</name>
    <name type="common">Vanilla</name>
    <dbReference type="NCBI Taxonomy" id="51239"/>
    <lineage>
        <taxon>Eukaryota</taxon>
        <taxon>Viridiplantae</taxon>
        <taxon>Streptophyta</taxon>
        <taxon>Embryophyta</taxon>
        <taxon>Tracheophyta</taxon>
        <taxon>Spermatophyta</taxon>
        <taxon>Magnoliopsida</taxon>
        <taxon>Liliopsida</taxon>
        <taxon>Asparagales</taxon>
        <taxon>Orchidaceae</taxon>
        <taxon>Vanilloideae</taxon>
        <taxon>Vanilleae</taxon>
        <taxon>Vanilla</taxon>
    </lineage>
</organism>
<evidence type="ECO:0000313" key="2">
    <source>
        <dbReference type="Proteomes" id="UP000639772"/>
    </source>
</evidence>
<reference evidence="1 2" key="1">
    <citation type="journal article" date="2020" name="Nat. Food">
        <title>A phased Vanilla planifolia genome enables genetic improvement of flavour and production.</title>
        <authorList>
            <person name="Hasing T."/>
            <person name="Tang H."/>
            <person name="Brym M."/>
            <person name="Khazi F."/>
            <person name="Huang T."/>
            <person name="Chambers A.H."/>
        </authorList>
    </citation>
    <scope>NUCLEOTIDE SEQUENCE [LARGE SCALE GENOMIC DNA]</scope>
    <source>
        <tissue evidence="1">Leaf</tissue>
    </source>
</reference>
<accession>A0A835QSE3</accession>
<dbReference type="Proteomes" id="UP000639772">
    <property type="component" value="Chromosome 6"/>
</dbReference>
<proteinExistence type="predicted"/>
<protein>
    <submittedName>
        <fullName evidence="1">Uncharacterized protein</fullName>
    </submittedName>
</protein>
<dbReference type="AlphaFoldDB" id="A0A835QSE3"/>
<gene>
    <name evidence="1" type="ORF">HPP92_013509</name>
</gene>
<dbReference type="EMBL" id="JADCNM010000006">
    <property type="protein sequence ID" value="KAG0478790.1"/>
    <property type="molecule type" value="Genomic_DNA"/>
</dbReference>
<name>A0A835QSE3_VANPL</name>
<sequence>MANLDSYANNSGLCGIQIQVECEPAEAPLALDDDEEEDQTWFSWEAILVGSSLSEEKVEATIEQDSILKDLSRLQVNFTARKA</sequence>
<evidence type="ECO:0000313" key="1">
    <source>
        <dbReference type="EMBL" id="KAG0478790.1"/>
    </source>
</evidence>